<dbReference type="FunFam" id="3.40.309.10:FF:000003">
    <property type="entry name" value="Aldehyde dehydrogenase"/>
    <property type="match status" value="1"/>
</dbReference>
<reference evidence="9" key="2">
    <citation type="journal article" date="2021" name="PeerJ">
        <title>Extensive microbial diversity within the chicken gut microbiome revealed by metagenomics and culture.</title>
        <authorList>
            <person name="Gilroy R."/>
            <person name="Ravi A."/>
            <person name="Getino M."/>
            <person name="Pursley I."/>
            <person name="Horton D.L."/>
            <person name="Alikhan N.F."/>
            <person name="Baker D."/>
            <person name="Gharbi K."/>
            <person name="Hall N."/>
            <person name="Watson M."/>
            <person name="Adriaenssens E.M."/>
            <person name="Foster-Nyarko E."/>
            <person name="Jarju S."/>
            <person name="Secka A."/>
            <person name="Antonio M."/>
            <person name="Oren A."/>
            <person name="Chaudhuri R.R."/>
            <person name="La Ragione R."/>
            <person name="Hildebrand F."/>
            <person name="Pallen M.J."/>
        </authorList>
    </citation>
    <scope>NUCLEOTIDE SEQUENCE</scope>
    <source>
        <strain evidence="9">D3-1215</strain>
    </source>
</reference>
<keyword evidence="2 4" id="KW-0560">Oxidoreductase</keyword>
<feature type="active site" evidence="5 6">
    <location>
        <position position="210"/>
    </location>
</feature>
<dbReference type="Gene3D" id="3.40.605.10">
    <property type="entry name" value="Aldehyde Dehydrogenase, Chain A, domain 1"/>
    <property type="match status" value="1"/>
</dbReference>
<dbReference type="GO" id="GO:0005737">
    <property type="term" value="C:cytoplasm"/>
    <property type="evidence" value="ECO:0007669"/>
    <property type="project" value="TreeGrafter"/>
</dbReference>
<feature type="active site" evidence="5">
    <location>
        <position position="244"/>
    </location>
</feature>
<evidence type="ECO:0000256" key="5">
    <source>
        <dbReference type="PIRSR" id="PIRSR036492-1"/>
    </source>
</evidence>
<evidence type="ECO:0000256" key="3">
    <source>
        <dbReference type="ARBA" id="ARBA00023027"/>
    </source>
</evidence>
<dbReference type="PANTHER" id="PTHR43570">
    <property type="entry name" value="ALDEHYDE DEHYDROGENASE"/>
    <property type="match status" value="1"/>
</dbReference>
<evidence type="ECO:0000256" key="2">
    <source>
        <dbReference type="ARBA" id="ARBA00023002"/>
    </source>
</evidence>
<dbReference type="PIRSF" id="PIRSF036492">
    <property type="entry name" value="ALDH"/>
    <property type="match status" value="1"/>
</dbReference>
<dbReference type="GO" id="GO:0006081">
    <property type="term" value="P:aldehyde metabolic process"/>
    <property type="evidence" value="ECO:0007669"/>
    <property type="project" value="InterPro"/>
</dbReference>
<accession>A0A9D9HDC7</accession>
<evidence type="ECO:0000256" key="1">
    <source>
        <dbReference type="ARBA" id="ARBA00009986"/>
    </source>
</evidence>
<evidence type="ECO:0000256" key="4">
    <source>
        <dbReference type="PIRNR" id="PIRNR036492"/>
    </source>
</evidence>
<proteinExistence type="inferred from homology"/>
<comment type="caution">
    <text evidence="9">The sequence shown here is derived from an EMBL/GenBank/DDBJ whole genome shotgun (WGS) entry which is preliminary data.</text>
</comment>
<dbReference type="EMBL" id="JADIMR010000098">
    <property type="protein sequence ID" value="MBO8447391.1"/>
    <property type="molecule type" value="Genomic_DNA"/>
</dbReference>
<dbReference type="InterPro" id="IPR016162">
    <property type="entry name" value="Ald_DH_N"/>
</dbReference>
<dbReference type="CDD" id="cd07136">
    <property type="entry name" value="ALDH_YwdH-P39616"/>
    <property type="match status" value="1"/>
</dbReference>
<gene>
    <name evidence="9" type="ORF">IAC32_06570</name>
</gene>
<protein>
    <recommendedName>
        <fullName evidence="4">Aldehyde dehydrogenase</fullName>
    </recommendedName>
</protein>
<evidence type="ECO:0000256" key="7">
    <source>
        <dbReference type="RuleBase" id="RU003345"/>
    </source>
</evidence>
<comment type="similarity">
    <text evidence="1 4 7">Belongs to the aldehyde dehydrogenase family.</text>
</comment>
<dbReference type="InterPro" id="IPR016161">
    <property type="entry name" value="Ald_DH/histidinol_DH"/>
</dbReference>
<sequence>MENYNTLLDRQKQFFNLGYSKDIKFRKQSLKKLKKTILEMKGDIAESLAKDLNKPSAESYLTEIGVLLTSINYCLRHIGSWAKKQRKSSILALFPSRSYVIPEPYGSVLIIAPWNYPVLLALDPLISAIAAGNCAVIKPSEMAPSASAVICKIIRKCFDEEYVCAIEGGAEETERLTSMKFDYIFFTGSPEKGKLVMQKAAENLIPVTLELGGKSPCIIDESADINMAMKRIIFGKILNAGQTCVAPDYLLVHSSHKEKLKEAFETEVKAMLGDNPLDDKTYPRIVNSRHFERITNYLNEGHVLSGGTFRTDTLQISPTLLEITNTDVPVMRDEIFGPVLPLIYFDDFDETINALQQKEKPLALYLFTFDKKHEDSVLEKISFGGGCINDCIMHLVSPHLPFGGVGKSGIGCYHGKYGFDTFSHKKSIVLKATYPDMNVRYRPYTKFKMFLVKMLLK</sequence>
<dbReference type="Gene3D" id="3.40.309.10">
    <property type="entry name" value="Aldehyde Dehydrogenase, Chain A, domain 2"/>
    <property type="match status" value="1"/>
</dbReference>
<dbReference type="PANTHER" id="PTHR43570:SF16">
    <property type="entry name" value="ALDEHYDE DEHYDROGENASE TYPE III, ISOFORM Q"/>
    <property type="match status" value="1"/>
</dbReference>
<dbReference type="PROSITE" id="PS00687">
    <property type="entry name" value="ALDEHYDE_DEHYDR_GLU"/>
    <property type="match status" value="1"/>
</dbReference>
<dbReference type="InterPro" id="IPR016163">
    <property type="entry name" value="Ald_DH_C"/>
</dbReference>
<keyword evidence="3" id="KW-0520">NAD</keyword>
<evidence type="ECO:0000313" key="10">
    <source>
        <dbReference type="Proteomes" id="UP000823637"/>
    </source>
</evidence>
<feature type="domain" description="Aldehyde dehydrogenase" evidence="8">
    <location>
        <begin position="23"/>
        <end position="428"/>
    </location>
</feature>
<dbReference type="InterPro" id="IPR012394">
    <property type="entry name" value="Aldehyde_DH_NAD(P)"/>
</dbReference>
<dbReference type="Pfam" id="PF00171">
    <property type="entry name" value="Aldedh"/>
    <property type="match status" value="1"/>
</dbReference>
<name>A0A9D9HDC7_9BACT</name>
<dbReference type="GO" id="GO:0004029">
    <property type="term" value="F:aldehyde dehydrogenase (NAD+) activity"/>
    <property type="evidence" value="ECO:0007669"/>
    <property type="project" value="TreeGrafter"/>
</dbReference>
<dbReference type="InterPro" id="IPR029510">
    <property type="entry name" value="Ald_DH_CS_GLU"/>
</dbReference>
<dbReference type="Proteomes" id="UP000823637">
    <property type="component" value="Unassembled WGS sequence"/>
</dbReference>
<dbReference type="InterPro" id="IPR015590">
    <property type="entry name" value="Aldehyde_DH_dom"/>
</dbReference>
<evidence type="ECO:0000313" key="9">
    <source>
        <dbReference type="EMBL" id="MBO8447391.1"/>
    </source>
</evidence>
<dbReference type="AlphaFoldDB" id="A0A9D9HDC7"/>
<evidence type="ECO:0000259" key="8">
    <source>
        <dbReference type="Pfam" id="PF00171"/>
    </source>
</evidence>
<organism evidence="9 10">
    <name type="scientific">Candidatus Enterocola intestinipullorum</name>
    <dbReference type="NCBI Taxonomy" id="2840783"/>
    <lineage>
        <taxon>Bacteria</taxon>
        <taxon>Pseudomonadati</taxon>
        <taxon>Bacteroidota</taxon>
        <taxon>Bacteroidia</taxon>
        <taxon>Bacteroidales</taxon>
        <taxon>Candidatus Enterocola</taxon>
    </lineage>
</organism>
<evidence type="ECO:0000256" key="6">
    <source>
        <dbReference type="PROSITE-ProRule" id="PRU10007"/>
    </source>
</evidence>
<dbReference type="SUPFAM" id="SSF53720">
    <property type="entry name" value="ALDH-like"/>
    <property type="match status" value="1"/>
</dbReference>
<reference evidence="9" key="1">
    <citation type="submission" date="2020-10" db="EMBL/GenBank/DDBJ databases">
        <authorList>
            <person name="Gilroy R."/>
        </authorList>
    </citation>
    <scope>NUCLEOTIDE SEQUENCE</scope>
    <source>
        <strain evidence="9">D3-1215</strain>
    </source>
</reference>
<dbReference type="FunFam" id="3.40.605.10:FF:000004">
    <property type="entry name" value="Aldehyde dehydrogenase"/>
    <property type="match status" value="1"/>
</dbReference>